<feature type="compositionally biased region" description="Polar residues" evidence="1">
    <location>
        <begin position="10"/>
        <end position="24"/>
    </location>
</feature>
<organism evidence="2 3">
    <name type="scientific">Streptomyces phaeolivaceus</name>
    <dbReference type="NCBI Taxonomy" id="2653200"/>
    <lineage>
        <taxon>Bacteria</taxon>
        <taxon>Bacillati</taxon>
        <taxon>Actinomycetota</taxon>
        <taxon>Actinomycetes</taxon>
        <taxon>Kitasatosporales</taxon>
        <taxon>Streptomycetaceae</taxon>
        <taxon>Streptomyces</taxon>
    </lineage>
</organism>
<proteinExistence type="predicted"/>
<dbReference type="AlphaFoldDB" id="A0A5P8K4J0"/>
<feature type="region of interest" description="Disordered" evidence="1">
    <location>
        <begin position="66"/>
        <end position="89"/>
    </location>
</feature>
<evidence type="ECO:0000256" key="1">
    <source>
        <dbReference type="SAM" id="MobiDB-lite"/>
    </source>
</evidence>
<sequence length="89" mass="9833">MADTLPPFSGDTTTCPKCSHTQAVTRHKAAGEPGSRDPITFGRSPKGERLERECWRCDFVWDEALNPPVEEGEPDSAESPYFANLPDQP</sequence>
<name>A0A5P8K4J0_9ACTN</name>
<protein>
    <submittedName>
        <fullName evidence="2">Uncharacterized protein</fullName>
    </submittedName>
</protein>
<evidence type="ECO:0000313" key="2">
    <source>
        <dbReference type="EMBL" id="QFQ97439.1"/>
    </source>
</evidence>
<reference evidence="2 3" key="1">
    <citation type="submission" date="2019-10" db="EMBL/GenBank/DDBJ databases">
        <title>Streptomyces sp. strain GY16 isolated from leaves of Broussonetia papyrifera.</title>
        <authorList>
            <person name="Mo P."/>
        </authorList>
    </citation>
    <scope>NUCLEOTIDE SEQUENCE [LARGE SCALE GENOMIC DNA]</scope>
    <source>
        <strain evidence="2 3">GY16</strain>
    </source>
</reference>
<dbReference type="Proteomes" id="UP000327294">
    <property type="component" value="Chromosome"/>
</dbReference>
<dbReference type="RefSeq" id="WP_152168915.1">
    <property type="nucleotide sequence ID" value="NZ_CP045096.1"/>
</dbReference>
<evidence type="ECO:0000313" key="3">
    <source>
        <dbReference type="Proteomes" id="UP000327294"/>
    </source>
</evidence>
<feature type="region of interest" description="Disordered" evidence="1">
    <location>
        <begin position="1"/>
        <end position="49"/>
    </location>
</feature>
<gene>
    <name evidence="2" type="ORF">F9278_15840</name>
</gene>
<keyword evidence="3" id="KW-1185">Reference proteome</keyword>
<dbReference type="KEGG" id="sphv:F9278_15840"/>
<dbReference type="EMBL" id="CP045096">
    <property type="protein sequence ID" value="QFQ97439.1"/>
    <property type="molecule type" value="Genomic_DNA"/>
</dbReference>
<accession>A0A5P8K4J0</accession>